<feature type="region of interest" description="Disordered" evidence="1">
    <location>
        <begin position="359"/>
        <end position="447"/>
    </location>
</feature>
<feature type="compositionally biased region" description="Basic and acidic residues" evidence="1">
    <location>
        <begin position="498"/>
        <end position="514"/>
    </location>
</feature>
<accession>A0A8H6VNZ6</accession>
<evidence type="ECO:0000256" key="1">
    <source>
        <dbReference type="SAM" id="MobiDB-lite"/>
    </source>
</evidence>
<evidence type="ECO:0000313" key="3">
    <source>
        <dbReference type="Proteomes" id="UP000660729"/>
    </source>
</evidence>
<dbReference type="AlphaFoldDB" id="A0A8H6VNZ6"/>
<comment type="caution">
    <text evidence="2">The sequence shown here is derived from an EMBL/GenBank/DDBJ whole genome shotgun (WGS) entry which is preliminary data.</text>
</comment>
<feature type="compositionally biased region" description="Polar residues" evidence="1">
    <location>
        <begin position="408"/>
        <end position="423"/>
    </location>
</feature>
<keyword evidence="3" id="KW-1185">Reference proteome</keyword>
<feature type="compositionally biased region" description="Polar residues" evidence="1">
    <location>
        <begin position="102"/>
        <end position="114"/>
    </location>
</feature>
<feature type="compositionally biased region" description="Basic and acidic residues" evidence="1">
    <location>
        <begin position="246"/>
        <end position="260"/>
    </location>
</feature>
<feature type="compositionally biased region" description="Basic and acidic residues" evidence="1">
    <location>
        <begin position="46"/>
        <end position="60"/>
    </location>
</feature>
<feature type="compositionally biased region" description="Basic and acidic residues" evidence="1">
    <location>
        <begin position="296"/>
        <end position="316"/>
    </location>
</feature>
<dbReference type="OrthoDB" id="3648913at2759"/>
<feature type="compositionally biased region" description="Low complexity" evidence="1">
    <location>
        <begin position="376"/>
        <end position="397"/>
    </location>
</feature>
<proteinExistence type="predicted"/>
<sequence>MCIVETQTKIFSDGQRENTRIAKRCHRAPVDGICDIVEYKDLSPVRVEERKPSGDRRPSSREIITTDNSGRQRRYVELSRRSSKRTSTGRSKPVDSQLRMDSPTSSSPLNSPYTTRPLAPSPPPLTDRPSLQSPRRVSFDVPGEATRVVAPDGTAIYSRMSSSRMPNTSRANDRLERQSSISSLTGEVDDAEPLPRRPSLKRPDRLSTPGYSSYGSSNTASSASSPGLSNLPRLGHFQQDSGTDLSLRDFSKPDTRRRADSTLQESFRQSRDERDAQMLRDQLAKSERKRTPKRTAPTDDLRPSIDDEALRESSNERRRRIRRETQAALEGAQEADKRRSQIENDRKLAAEYEQIEKEKLKKKARDSGGYIPNPFEPSSPASSSRSTRTTYEYPTSPVQQRRPLPSARQMTDTTGGAQLSTRTPRYGNVQVHNPPSASRMDPLAERGDRVIQREQMRAVEDETRRMNDMFARTNLRDQMEDDGFDEVYESELYRSSSRRYEGGGEDRRRRRYYD</sequence>
<feature type="region of interest" description="Disordered" evidence="1">
    <location>
        <begin position="46"/>
        <end position="345"/>
    </location>
</feature>
<feature type="compositionally biased region" description="Basic and acidic residues" evidence="1">
    <location>
        <begin position="334"/>
        <end position="345"/>
    </location>
</feature>
<protein>
    <submittedName>
        <fullName evidence="2">Uncharacterized protein</fullName>
    </submittedName>
</protein>
<organism evidence="2 3">
    <name type="scientific">Pseudocercospora fuligena</name>
    <dbReference type="NCBI Taxonomy" id="685502"/>
    <lineage>
        <taxon>Eukaryota</taxon>
        <taxon>Fungi</taxon>
        <taxon>Dikarya</taxon>
        <taxon>Ascomycota</taxon>
        <taxon>Pezizomycotina</taxon>
        <taxon>Dothideomycetes</taxon>
        <taxon>Dothideomycetidae</taxon>
        <taxon>Mycosphaerellales</taxon>
        <taxon>Mycosphaerellaceae</taxon>
        <taxon>Pseudocercospora</taxon>
    </lineage>
</organism>
<feature type="region of interest" description="Disordered" evidence="1">
    <location>
        <begin position="495"/>
        <end position="514"/>
    </location>
</feature>
<feature type="compositionally biased region" description="Polar residues" evidence="1">
    <location>
        <begin position="159"/>
        <end position="170"/>
    </location>
</feature>
<evidence type="ECO:0000313" key="2">
    <source>
        <dbReference type="EMBL" id="KAF7195179.1"/>
    </source>
</evidence>
<reference evidence="2" key="1">
    <citation type="submission" date="2020-04" db="EMBL/GenBank/DDBJ databases">
        <title>Draft genome resource of the tomato pathogen Pseudocercospora fuligena.</title>
        <authorList>
            <person name="Zaccaron A."/>
        </authorList>
    </citation>
    <scope>NUCLEOTIDE SEQUENCE</scope>
    <source>
        <strain evidence="2">PF001</strain>
    </source>
</reference>
<gene>
    <name evidence="2" type="ORF">HII31_03385</name>
</gene>
<feature type="compositionally biased region" description="Basic and acidic residues" evidence="1">
    <location>
        <begin position="268"/>
        <end position="286"/>
    </location>
</feature>
<feature type="compositionally biased region" description="Low complexity" evidence="1">
    <location>
        <begin position="211"/>
        <end position="232"/>
    </location>
</feature>
<name>A0A8H6VNZ6_9PEZI</name>
<dbReference type="EMBL" id="JABCIY010000041">
    <property type="protein sequence ID" value="KAF7195179.1"/>
    <property type="molecule type" value="Genomic_DNA"/>
</dbReference>
<dbReference type="Proteomes" id="UP000660729">
    <property type="component" value="Unassembled WGS sequence"/>
</dbReference>